<accession>A0A8J8NQU5</accession>
<evidence type="ECO:0000313" key="2">
    <source>
        <dbReference type="EMBL" id="TNV78536.1"/>
    </source>
</evidence>
<feature type="compositionally biased region" description="Acidic residues" evidence="1">
    <location>
        <begin position="67"/>
        <end position="82"/>
    </location>
</feature>
<evidence type="ECO:0000313" key="3">
    <source>
        <dbReference type="Proteomes" id="UP000785679"/>
    </source>
</evidence>
<feature type="region of interest" description="Disordered" evidence="1">
    <location>
        <begin position="46"/>
        <end position="138"/>
    </location>
</feature>
<dbReference type="OrthoDB" id="10642865at2759"/>
<comment type="caution">
    <text evidence="2">The sequence shown here is derived from an EMBL/GenBank/DDBJ whole genome shotgun (WGS) entry which is preliminary data.</text>
</comment>
<feature type="compositionally biased region" description="Polar residues" evidence="1">
    <location>
        <begin position="183"/>
        <end position="195"/>
    </location>
</feature>
<keyword evidence="3" id="KW-1185">Reference proteome</keyword>
<name>A0A8J8NQU5_HALGN</name>
<organism evidence="2 3">
    <name type="scientific">Halteria grandinella</name>
    <dbReference type="NCBI Taxonomy" id="5974"/>
    <lineage>
        <taxon>Eukaryota</taxon>
        <taxon>Sar</taxon>
        <taxon>Alveolata</taxon>
        <taxon>Ciliophora</taxon>
        <taxon>Intramacronucleata</taxon>
        <taxon>Spirotrichea</taxon>
        <taxon>Stichotrichia</taxon>
        <taxon>Sporadotrichida</taxon>
        <taxon>Halteriidae</taxon>
        <taxon>Halteria</taxon>
    </lineage>
</organism>
<gene>
    <name evidence="2" type="ORF">FGO68_gene3143</name>
</gene>
<proteinExistence type="predicted"/>
<reference evidence="2" key="1">
    <citation type="submission" date="2019-06" db="EMBL/GenBank/DDBJ databases">
        <authorList>
            <person name="Zheng W."/>
        </authorList>
    </citation>
    <scope>NUCLEOTIDE SEQUENCE</scope>
    <source>
        <strain evidence="2">QDHG01</strain>
    </source>
</reference>
<sequence length="230" mass="26062">MQLQKQDYVAAERIQRELMIRLPGDPVITEFSKFLPAEALAQKNAANEYGDEYYDEEDEGKDKAAEKEEEEEEEPEEEETEEPTIAPAEPILGADPQEPATANPDKKEGDSEYEDEDDGYGEEDYDEEGRYKWGQEGNDWDWYYREDKEAYERGDPMPNTLNPPVLLDKETIERAVEAKQRMESASTQASSTKENSGAGMYRTHNRKRQGGGGALAAPRQGAGDIGEWKH</sequence>
<dbReference type="AlphaFoldDB" id="A0A8J8NQU5"/>
<dbReference type="Proteomes" id="UP000785679">
    <property type="component" value="Unassembled WGS sequence"/>
</dbReference>
<evidence type="ECO:0000256" key="1">
    <source>
        <dbReference type="SAM" id="MobiDB-lite"/>
    </source>
</evidence>
<feature type="region of interest" description="Disordered" evidence="1">
    <location>
        <begin position="177"/>
        <end position="230"/>
    </location>
</feature>
<protein>
    <submittedName>
        <fullName evidence="2">Uncharacterized protein</fullName>
    </submittedName>
</protein>
<feature type="compositionally biased region" description="Acidic residues" evidence="1">
    <location>
        <begin position="49"/>
        <end position="59"/>
    </location>
</feature>
<dbReference type="EMBL" id="RRYP01010203">
    <property type="protein sequence ID" value="TNV78536.1"/>
    <property type="molecule type" value="Genomic_DNA"/>
</dbReference>
<feature type="compositionally biased region" description="Acidic residues" evidence="1">
    <location>
        <begin position="111"/>
        <end position="127"/>
    </location>
</feature>